<gene>
    <name evidence="3" type="ORF">SAMN05192529_11655</name>
</gene>
<dbReference type="GO" id="GO:0016787">
    <property type="term" value="F:hydrolase activity"/>
    <property type="evidence" value="ECO:0007669"/>
    <property type="project" value="InterPro"/>
</dbReference>
<keyword evidence="4" id="KW-1185">Reference proteome</keyword>
<dbReference type="Gene3D" id="3.20.20.140">
    <property type="entry name" value="Metal-dependent hydrolases"/>
    <property type="match status" value="1"/>
</dbReference>
<organism evidence="3 4">
    <name type="scientific">Arachidicoccus rhizosphaerae</name>
    <dbReference type="NCBI Taxonomy" id="551991"/>
    <lineage>
        <taxon>Bacteria</taxon>
        <taxon>Pseudomonadati</taxon>
        <taxon>Bacteroidota</taxon>
        <taxon>Chitinophagia</taxon>
        <taxon>Chitinophagales</taxon>
        <taxon>Chitinophagaceae</taxon>
        <taxon>Arachidicoccus</taxon>
    </lineage>
</organism>
<dbReference type="PANTHER" id="PTHR43569">
    <property type="entry name" value="AMIDOHYDROLASE"/>
    <property type="match status" value="1"/>
</dbReference>
<accession>A0A1H4AT10</accession>
<dbReference type="InterPro" id="IPR032466">
    <property type="entry name" value="Metal_Hydrolase"/>
</dbReference>
<dbReference type="STRING" id="551991.SAMN05192529_11655"/>
<feature type="domain" description="Amidohydrolase-related" evidence="2">
    <location>
        <begin position="4"/>
        <end position="286"/>
    </location>
</feature>
<protein>
    <submittedName>
        <fullName evidence="3">L-fuconolactonase</fullName>
    </submittedName>
</protein>
<reference evidence="3 4" key="1">
    <citation type="submission" date="2016-10" db="EMBL/GenBank/DDBJ databases">
        <authorList>
            <person name="de Groot N.N."/>
        </authorList>
    </citation>
    <scope>NUCLEOTIDE SEQUENCE [LARGE SCALE GENOMIC DNA]</scope>
    <source>
        <strain evidence="3 4">Vu-144</strain>
    </source>
</reference>
<comment type="similarity">
    <text evidence="1">Belongs to the metallo-dependent hydrolases superfamily.</text>
</comment>
<sequence>MQRIDAHQHFWVFDPVRDSWITDDMAKIRADFLPGDLAPILKENKIGGCIAVQAEQSLGETDFLLNLAAKNDFIKGVVGWVDLKSPQLEQILSGYQGNAVLKGFRHILQGVTDLPAFFEDGLFEKGLHTILDKGYSYDLLVYHHQLARIMPLVERLSARPDNGQVKSCKLVLDHIGKPDLKTGAIKQWKKHIQELAAFKNVYCKVSGLVTEADFRSWKPEDLKGALDTVLEAFGVDRLMFGSDWPVCLVATGYGKWVEVLENYFSDLSQEAISAIFGGNAARFYGIDNQLN</sequence>
<dbReference type="Proteomes" id="UP000199041">
    <property type="component" value="Unassembled WGS sequence"/>
</dbReference>
<evidence type="ECO:0000313" key="3">
    <source>
        <dbReference type="EMBL" id="SEA39020.1"/>
    </source>
</evidence>
<dbReference type="OrthoDB" id="5450317at2"/>
<evidence type="ECO:0000256" key="1">
    <source>
        <dbReference type="ARBA" id="ARBA00038310"/>
    </source>
</evidence>
<dbReference type="Pfam" id="PF04909">
    <property type="entry name" value="Amidohydro_2"/>
    <property type="match status" value="1"/>
</dbReference>
<dbReference type="SUPFAM" id="SSF51556">
    <property type="entry name" value="Metallo-dependent hydrolases"/>
    <property type="match status" value="1"/>
</dbReference>
<dbReference type="RefSeq" id="WP_091399454.1">
    <property type="nucleotide sequence ID" value="NZ_FNQY01000016.1"/>
</dbReference>
<evidence type="ECO:0000259" key="2">
    <source>
        <dbReference type="Pfam" id="PF04909"/>
    </source>
</evidence>
<dbReference type="PANTHER" id="PTHR43569:SF2">
    <property type="entry name" value="AMIDOHYDROLASE-RELATED DOMAIN-CONTAINING PROTEIN"/>
    <property type="match status" value="1"/>
</dbReference>
<dbReference type="EMBL" id="FNQY01000016">
    <property type="protein sequence ID" value="SEA39020.1"/>
    <property type="molecule type" value="Genomic_DNA"/>
</dbReference>
<dbReference type="InterPro" id="IPR052350">
    <property type="entry name" value="Metallo-dep_Lactonases"/>
</dbReference>
<dbReference type="AlphaFoldDB" id="A0A1H4AT10"/>
<evidence type="ECO:0000313" key="4">
    <source>
        <dbReference type="Proteomes" id="UP000199041"/>
    </source>
</evidence>
<name>A0A1H4AT10_9BACT</name>
<dbReference type="InterPro" id="IPR006680">
    <property type="entry name" value="Amidohydro-rel"/>
</dbReference>
<proteinExistence type="inferred from homology"/>